<organism evidence="1">
    <name type="scientific">Anguilla anguilla</name>
    <name type="common">European freshwater eel</name>
    <name type="synonym">Muraena anguilla</name>
    <dbReference type="NCBI Taxonomy" id="7936"/>
    <lineage>
        <taxon>Eukaryota</taxon>
        <taxon>Metazoa</taxon>
        <taxon>Chordata</taxon>
        <taxon>Craniata</taxon>
        <taxon>Vertebrata</taxon>
        <taxon>Euteleostomi</taxon>
        <taxon>Actinopterygii</taxon>
        <taxon>Neopterygii</taxon>
        <taxon>Teleostei</taxon>
        <taxon>Anguilliformes</taxon>
        <taxon>Anguillidae</taxon>
        <taxon>Anguilla</taxon>
    </lineage>
</organism>
<evidence type="ECO:0000313" key="1">
    <source>
        <dbReference type="EMBL" id="JAH80829.1"/>
    </source>
</evidence>
<reference evidence="1" key="1">
    <citation type="submission" date="2014-11" db="EMBL/GenBank/DDBJ databases">
        <authorList>
            <person name="Amaro Gonzalez C."/>
        </authorList>
    </citation>
    <scope>NUCLEOTIDE SEQUENCE</scope>
</reference>
<dbReference type="AlphaFoldDB" id="A0A0E9VRU7"/>
<accession>A0A0E9VRU7</accession>
<protein>
    <submittedName>
        <fullName evidence="1">Uncharacterized protein</fullName>
    </submittedName>
</protein>
<dbReference type="EMBL" id="GBXM01027748">
    <property type="protein sequence ID" value="JAH80829.1"/>
    <property type="molecule type" value="Transcribed_RNA"/>
</dbReference>
<sequence>MNSVTCTQTRVVTALL</sequence>
<reference evidence="1" key="2">
    <citation type="journal article" date="2015" name="Fish Shellfish Immunol.">
        <title>Early steps in the European eel (Anguilla anguilla)-Vibrio vulnificus interaction in the gills: Role of the RtxA13 toxin.</title>
        <authorList>
            <person name="Callol A."/>
            <person name="Pajuelo D."/>
            <person name="Ebbesson L."/>
            <person name="Teles M."/>
            <person name="MacKenzie S."/>
            <person name="Amaro C."/>
        </authorList>
    </citation>
    <scope>NUCLEOTIDE SEQUENCE</scope>
</reference>
<name>A0A0E9VRU7_ANGAN</name>
<proteinExistence type="predicted"/>